<proteinExistence type="predicted"/>
<dbReference type="Gramene" id="TVU33759">
    <property type="protein sequence ID" value="TVU33759"/>
    <property type="gene ID" value="EJB05_15566"/>
</dbReference>
<keyword evidence="1" id="KW-0472">Membrane</keyword>
<keyword evidence="1" id="KW-0812">Transmembrane</keyword>
<evidence type="ECO:0000313" key="2">
    <source>
        <dbReference type="EMBL" id="TVU33759.1"/>
    </source>
</evidence>
<comment type="caution">
    <text evidence="2">The sequence shown here is derived from an EMBL/GenBank/DDBJ whole genome shotgun (WGS) entry which is preliminary data.</text>
</comment>
<name>A0A5J9VCA8_9POAL</name>
<dbReference type="AlphaFoldDB" id="A0A5J9VCA8"/>
<gene>
    <name evidence="2" type="ORF">EJB05_15566</name>
</gene>
<evidence type="ECO:0000313" key="3">
    <source>
        <dbReference type="Proteomes" id="UP000324897"/>
    </source>
</evidence>
<feature type="transmembrane region" description="Helical" evidence="1">
    <location>
        <begin position="65"/>
        <end position="83"/>
    </location>
</feature>
<feature type="non-terminal residue" evidence="2">
    <location>
        <position position="1"/>
    </location>
</feature>
<reference evidence="2 3" key="1">
    <citation type="journal article" date="2019" name="Sci. Rep.">
        <title>A high-quality genome of Eragrostis curvula grass provides insights into Poaceae evolution and supports new strategies to enhance forage quality.</title>
        <authorList>
            <person name="Carballo J."/>
            <person name="Santos B.A.C.M."/>
            <person name="Zappacosta D."/>
            <person name="Garbus I."/>
            <person name="Selva J.P."/>
            <person name="Gallo C.A."/>
            <person name="Diaz A."/>
            <person name="Albertini E."/>
            <person name="Caccamo M."/>
            <person name="Echenique V."/>
        </authorList>
    </citation>
    <scope>NUCLEOTIDE SEQUENCE [LARGE SCALE GENOMIC DNA]</scope>
    <source>
        <strain evidence="3">cv. Victoria</strain>
        <tissue evidence="2">Leaf</tissue>
    </source>
</reference>
<sequence>MAVARVTMGAPKQPELPAHLPVRRRRHPSIPTRGVCCGRHSLPSCNCLAFEFIPKGHAKSHPPRAVAIALLLLLVVDIIQAIVSSMSIEEPLAVVDGYQ</sequence>
<dbReference type="EMBL" id="RWGY01000009">
    <property type="protein sequence ID" value="TVU33759.1"/>
    <property type="molecule type" value="Genomic_DNA"/>
</dbReference>
<evidence type="ECO:0000256" key="1">
    <source>
        <dbReference type="SAM" id="Phobius"/>
    </source>
</evidence>
<protein>
    <submittedName>
        <fullName evidence="2">Uncharacterized protein</fullName>
    </submittedName>
</protein>
<organism evidence="2 3">
    <name type="scientific">Eragrostis curvula</name>
    <name type="common">weeping love grass</name>
    <dbReference type="NCBI Taxonomy" id="38414"/>
    <lineage>
        <taxon>Eukaryota</taxon>
        <taxon>Viridiplantae</taxon>
        <taxon>Streptophyta</taxon>
        <taxon>Embryophyta</taxon>
        <taxon>Tracheophyta</taxon>
        <taxon>Spermatophyta</taxon>
        <taxon>Magnoliopsida</taxon>
        <taxon>Liliopsida</taxon>
        <taxon>Poales</taxon>
        <taxon>Poaceae</taxon>
        <taxon>PACMAD clade</taxon>
        <taxon>Chloridoideae</taxon>
        <taxon>Eragrostideae</taxon>
        <taxon>Eragrostidinae</taxon>
        <taxon>Eragrostis</taxon>
    </lineage>
</organism>
<keyword evidence="3" id="KW-1185">Reference proteome</keyword>
<dbReference type="Proteomes" id="UP000324897">
    <property type="component" value="Unassembled WGS sequence"/>
</dbReference>
<accession>A0A5J9VCA8</accession>
<keyword evidence="1" id="KW-1133">Transmembrane helix</keyword>